<sequence>MRSSQISHSGPLVVAGLITMLLCGCQTAGSDGLVVSDAPPEISGPAASAIAGDMVSRLAEQIGQGKATVALKPDGSPFGQALEAALKGWGYAVVTDQKPDQKIIPLAYVIVPFEGQVLARLSTANVELGRAYTVTANGATPASALSLLKRG</sequence>
<dbReference type="AlphaFoldDB" id="A0A6L6VGL2"/>
<organism evidence="1 2">
    <name type="scientific">Agrobacterium vitis</name>
    <name type="common">Rhizobium vitis</name>
    <dbReference type="NCBI Taxonomy" id="373"/>
    <lineage>
        <taxon>Bacteria</taxon>
        <taxon>Pseudomonadati</taxon>
        <taxon>Pseudomonadota</taxon>
        <taxon>Alphaproteobacteria</taxon>
        <taxon>Hyphomicrobiales</taxon>
        <taxon>Rhizobiaceae</taxon>
        <taxon>Rhizobium/Agrobacterium group</taxon>
        <taxon>Agrobacterium</taxon>
    </lineage>
</organism>
<dbReference type="Proteomes" id="UP000477951">
    <property type="component" value="Unassembled WGS sequence"/>
</dbReference>
<evidence type="ECO:0000313" key="1">
    <source>
        <dbReference type="EMBL" id="MUZ74764.1"/>
    </source>
</evidence>
<gene>
    <name evidence="1" type="ORF">GOZ90_18915</name>
</gene>
<dbReference type="NCBIfam" id="NF010409">
    <property type="entry name" value="PRK13835.1"/>
    <property type="match status" value="1"/>
</dbReference>
<evidence type="ECO:0000313" key="2">
    <source>
        <dbReference type="Proteomes" id="UP000477951"/>
    </source>
</evidence>
<proteinExistence type="predicted"/>
<reference evidence="1 2" key="1">
    <citation type="submission" date="2019-12" db="EMBL/GenBank/DDBJ databases">
        <title>Whole-genome sequencing of Allorhizobium vitis.</title>
        <authorList>
            <person name="Gan H.M."/>
            <person name="Szegedi E."/>
            <person name="Burr T."/>
            <person name="Savka M.A."/>
        </authorList>
    </citation>
    <scope>NUCLEOTIDE SEQUENCE [LARGE SCALE GENOMIC DNA]</scope>
    <source>
        <strain evidence="1 2">CG516</strain>
    </source>
</reference>
<name>A0A6L6VGL2_AGRVI</name>
<protein>
    <submittedName>
        <fullName evidence="1">Conjugal transfer protein TrbH</fullName>
    </submittedName>
</protein>
<dbReference type="EMBL" id="WPHR01000019">
    <property type="protein sequence ID" value="MUZ74764.1"/>
    <property type="molecule type" value="Genomic_DNA"/>
</dbReference>
<comment type="caution">
    <text evidence="1">The sequence shown here is derived from an EMBL/GenBank/DDBJ whole genome shotgun (WGS) entry which is preliminary data.</text>
</comment>
<accession>A0A6L6VGL2</accession>
<dbReference type="RefSeq" id="WP_156615695.1">
    <property type="nucleotide sequence ID" value="NZ_WPHR01000019.1"/>
</dbReference>
<dbReference type="PROSITE" id="PS51257">
    <property type="entry name" value="PROKAR_LIPOPROTEIN"/>
    <property type="match status" value="1"/>
</dbReference>